<reference evidence="2 3" key="1">
    <citation type="submission" date="2024-02" db="EMBL/GenBank/DDBJ databases">
        <title>A nitrogen-fixing paenibacillus bacterium.</title>
        <authorList>
            <person name="Zhang W.L."/>
            <person name="Chen S.F."/>
        </authorList>
    </citation>
    <scope>NUCLEOTIDE SEQUENCE [LARGE SCALE GENOMIC DNA]</scope>
    <source>
        <strain evidence="2 3">M1</strain>
    </source>
</reference>
<dbReference type="RefSeq" id="WP_331846873.1">
    <property type="nucleotide sequence ID" value="NZ_JAZHPZ010000005.1"/>
</dbReference>
<name>A0ABU7VUQ5_9BACL</name>
<dbReference type="PROSITE" id="PS51272">
    <property type="entry name" value="SLH"/>
    <property type="match status" value="1"/>
</dbReference>
<dbReference type="Pfam" id="PF00395">
    <property type="entry name" value="SLH"/>
    <property type="match status" value="1"/>
</dbReference>
<accession>A0ABU7VUQ5</accession>
<sequence>MAAGVIDGRNDNTLAPQEYMSRAEVTVIIERLLQKSGLI</sequence>
<comment type="caution">
    <text evidence="2">The sequence shown here is derived from an EMBL/GenBank/DDBJ whole genome shotgun (WGS) entry which is preliminary data.</text>
</comment>
<dbReference type="Proteomes" id="UP001306950">
    <property type="component" value="Unassembled WGS sequence"/>
</dbReference>
<proteinExistence type="predicted"/>
<protein>
    <submittedName>
        <fullName evidence="2">S-layer homology domain-containing protein</fullName>
    </submittedName>
</protein>
<keyword evidence="3" id="KW-1185">Reference proteome</keyword>
<evidence type="ECO:0000259" key="1">
    <source>
        <dbReference type="PROSITE" id="PS51272"/>
    </source>
</evidence>
<dbReference type="EMBL" id="JAZHPZ010000005">
    <property type="protein sequence ID" value="MEF2966659.1"/>
    <property type="molecule type" value="Genomic_DNA"/>
</dbReference>
<feature type="domain" description="SLH" evidence="1">
    <location>
        <begin position="1"/>
        <end position="39"/>
    </location>
</feature>
<evidence type="ECO:0000313" key="2">
    <source>
        <dbReference type="EMBL" id="MEF2966659.1"/>
    </source>
</evidence>
<gene>
    <name evidence="2" type="ORF">V3851_12535</name>
</gene>
<organism evidence="2 3">
    <name type="scientific">Paenibacillus haidiansis</name>
    <dbReference type="NCBI Taxonomy" id="1574488"/>
    <lineage>
        <taxon>Bacteria</taxon>
        <taxon>Bacillati</taxon>
        <taxon>Bacillota</taxon>
        <taxon>Bacilli</taxon>
        <taxon>Bacillales</taxon>
        <taxon>Paenibacillaceae</taxon>
        <taxon>Paenibacillus</taxon>
    </lineage>
</organism>
<dbReference type="InterPro" id="IPR001119">
    <property type="entry name" value="SLH_dom"/>
</dbReference>
<evidence type="ECO:0000313" key="3">
    <source>
        <dbReference type="Proteomes" id="UP001306950"/>
    </source>
</evidence>